<dbReference type="EMBL" id="CAJGYM010000097">
    <property type="protein sequence ID" value="CAD6197544.1"/>
    <property type="molecule type" value="Genomic_DNA"/>
</dbReference>
<organism evidence="1 2">
    <name type="scientific">Caenorhabditis auriculariae</name>
    <dbReference type="NCBI Taxonomy" id="2777116"/>
    <lineage>
        <taxon>Eukaryota</taxon>
        <taxon>Metazoa</taxon>
        <taxon>Ecdysozoa</taxon>
        <taxon>Nematoda</taxon>
        <taxon>Chromadorea</taxon>
        <taxon>Rhabditida</taxon>
        <taxon>Rhabditina</taxon>
        <taxon>Rhabditomorpha</taxon>
        <taxon>Rhabditoidea</taxon>
        <taxon>Rhabditidae</taxon>
        <taxon>Peloderinae</taxon>
        <taxon>Caenorhabditis</taxon>
    </lineage>
</organism>
<dbReference type="OrthoDB" id="2161974at2759"/>
<evidence type="ECO:0000313" key="1">
    <source>
        <dbReference type="EMBL" id="CAD6197544.1"/>
    </source>
</evidence>
<accession>A0A8S1HNG8</accession>
<dbReference type="InterPro" id="IPR036872">
    <property type="entry name" value="CH_dom_sf"/>
</dbReference>
<comment type="caution">
    <text evidence="1">The sequence shown here is derived from an EMBL/GenBank/DDBJ whole genome shotgun (WGS) entry which is preliminary data.</text>
</comment>
<dbReference type="SUPFAM" id="SSF47576">
    <property type="entry name" value="Calponin-homology domain, CH-domain"/>
    <property type="match status" value="1"/>
</dbReference>
<proteinExistence type="predicted"/>
<protein>
    <submittedName>
        <fullName evidence="1">Uncharacterized protein</fullName>
    </submittedName>
</protein>
<dbReference type="Gene3D" id="1.10.418.10">
    <property type="entry name" value="Calponin-like domain"/>
    <property type="match status" value="1"/>
</dbReference>
<keyword evidence="2" id="KW-1185">Reference proteome</keyword>
<gene>
    <name evidence="1" type="ORF">CAUJ_LOCUS13453</name>
</gene>
<sequence>MRWNEMSRDGYREMIDFWKLVRRTTRMNLRAAHSINPPRLLSAPGNRRPAGVHLGSAGCPATERRLRTFRDFNYGARGILGVGGNDAIFHSTPITLESRLFAFRFPPQGISHLKHEIYTDWANRYLAKGDNYKPIRDISNELRDYRIVAQLINVIEPETNSCVESSCKLRSEEQTHDIVEACCGCKLIIHGVWGRRNPIRQCSELNRGIVVHGRRYWF</sequence>
<dbReference type="Proteomes" id="UP000835052">
    <property type="component" value="Unassembled WGS sequence"/>
</dbReference>
<dbReference type="AlphaFoldDB" id="A0A8S1HNG8"/>
<evidence type="ECO:0000313" key="2">
    <source>
        <dbReference type="Proteomes" id="UP000835052"/>
    </source>
</evidence>
<reference evidence="1" key="1">
    <citation type="submission" date="2020-10" db="EMBL/GenBank/DDBJ databases">
        <authorList>
            <person name="Kikuchi T."/>
        </authorList>
    </citation>
    <scope>NUCLEOTIDE SEQUENCE</scope>
    <source>
        <strain evidence="1">NKZ352</strain>
    </source>
</reference>
<name>A0A8S1HNG8_9PELO</name>